<feature type="domain" description="Methyltransferase type 11" evidence="1">
    <location>
        <begin position="47"/>
        <end position="132"/>
    </location>
</feature>
<dbReference type="CDD" id="cd02440">
    <property type="entry name" value="AdoMet_MTases"/>
    <property type="match status" value="1"/>
</dbReference>
<evidence type="ECO:0000313" key="2">
    <source>
        <dbReference type="EMBL" id="WQH15868.1"/>
    </source>
</evidence>
<dbReference type="Proteomes" id="UP001327459">
    <property type="component" value="Chromosome"/>
</dbReference>
<dbReference type="RefSeq" id="WP_322520891.1">
    <property type="nucleotide sequence ID" value="NZ_CP140153.1"/>
</dbReference>
<dbReference type="GO" id="GO:0008168">
    <property type="term" value="F:methyltransferase activity"/>
    <property type="evidence" value="ECO:0007669"/>
    <property type="project" value="UniProtKB-KW"/>
</dbReference>
<evidence type="ECO:0000259" key="1">
    <source>
        <dbReference type="Pfam" id="PF08241"/>
    </source>
</evidence>
<dbReference type="PANTHER" id="PTHR42912:SF80">
    <property type="entry name" value="METHYLTRANSFERASE DOMAIN-CONTAINING PROTEIN"/>
    <property type="match status" value="1"/>
</dbReference>
<keyword evidence="3" id="KW-1185">Reference proteome</keyword>
<dbReference type="InterPro" id="IPR013216">
    <property type="entry name" value="Methyltransf_11"/>
</dbReference>
<gene>
    <name evidence="2" type="ORF">SR882_08885</name>
</gene>
<dbReference type="GO" id="GO:0032259">
    <property type="term" value="P:methylation"/>
    <property type="evidence" value="ECO:0007669"/>
    <property type="project" value="UniProtKB-KW"/>
</dbReference>
<dbReference type="InterPro" id="IPR029063">
    <property type="entry name" value="SAM-dependent_MTases_sf"/>
</dbReference>
<keyword evidence="2" id="KW-0808">Transferase</keyword>
<keyword evidence="2" id="KW-0489">Methyltransferase</keyword>
<evidence type="ECO:0000313" key="3">
    <source>
        <dbReference type="Proteomes" id="UP001327459"/>
    </source>
</evidence>
<dbReference type="SUPFAM" id="SSF53335">
    <property type="entry name" value="S-adenosyl-L-methionine-dependent methyltransferases"/>
    <property type="match status" value="1"/>
</dbReference>
<organism evidence="2 3">
    <name type="scientific">Guyparkeria halophila</name>
    <dbReference type="NCBI Taxonomy" id="47960"/>
    <lineage>
        <taxon>Bacteria</taxon>
        <taxon>Pseudomonadati</taxon>
        <taxon>Pseudomonadota</taxon>
        <taxon>Gammaproteobacteria</taxon>
        <taxon>Chromatiales</taxon>
        <taxon>Thioalkalibacteraceae</taxon>
        <taxon>Guyparkeria</taxon>
    </lineage>
</organism>
<dbReference type="EC" id="2.1.1.-" evidence="2"/>
<name>A0ABZ0YUM0_9GAMM</name>
<dbReference type="PANTHER" id="PTHR42912">
    <property type="entry name" value="METHYLTRANSFERASE"/>
    <property type="match status" value="1"/>
</dbReference>
<accession>A0ABZ0YUM0</accession>
<reference evidence="2 3" key="1">
    <citation type="submission" date="2023-11" db="EMBL/GenBank/DDBJ databases">
        <title>MicrobeMod: A computational toolkit for identifying prokaryotic methylation and restriction-modification with nanopore sequencing.</title>
        <authorList>
            <person name="Crits-Christoph A."/>
            <person name="Kang S.C."/>
            <person name="Lee H."/>
            <person name="Ostrov N."/>
        </authorList>
    </citation>
    <scope>NUCLEOTIDE SEQUENCE [LARGE SCALE GENOMIC DNA]</scope>
    <source>
        <strain evidence="2 3">ATCC 49870</strain>
    </source>
</reference>
<dbReference type="Gene3D" id="3.40.50.150">
    <property type="entry name" value="Vaccinia Virus protein VP39"/>
    <property type="match status" value="1"/>
</dbReference>
<proteinExistence type="predicted"/>
<dbReference type="InterPro" id="IPR050508">
    <property type="entry name" value="Methyltransf_Superfamily"/>
</dbReference>
<protein>
    <submittedName>
        <fullName evidence="2">Class I SAM-dependent methyltransferase</fullName>
        <ecNumber evidence="2">2.1.1.-</ecNumber>
    </submittedName>
</protein>
<dbReference type="EMBL" id="CP140153">
    <property type="protein sequence ID" value="WQH15868.1"/>
    <property type="molecule type" value="Genomic_DNA"/>
</dbReference>
<dbReference type="Pfam" id="PF08241">
    <property type="entry name" value="Methyltransf_11"/>
    <property type="match status" value="1"/>
</dbReference>
<sequence>MAIGMARDAAFEAHHRRYEDWFERHEAAYVSELLALRAFVPREGDGLEIGVGSGRFAGPLGVQVGVDPSPAMLHYAAKRGIEVVEGVGEALPFAADRFDHVLLVTTICFLDSPATMVAEARRVLRPGGRLVIGFIDRDSPLGQVYATHRHESVFYLEASFHSAEEVAAMLDDGGFRVDAWGQTLSHSPERMREIEPLRSGCGQCAFVVVSAINEG</sequence>